<sequence>MLLGLKPRSNGDKRCKRIGVRRWIRRSAKISQKRYWIGVNFVEATGRCCPRCSMWEIRMLYKSDVKAKAGVAQIRKEENFVMVSMYTNGKMSD</sequence>
<dbReference type="AlphaFoldDB" id="A0A8S9ZRB6"/>
<keyword evidence="2" id="KW-1185">Reference proteome</keyword>
<protein>
    <submittedName>
        <fullName evidence="1">Uncharacterized protein</fullName>
    </submittedName>
</protein>
<reference evidence="1" key="1">
    <citation type="journal article" date="2020" name="Ecol. Evol.">
        <title>Genome structure and content of the rice root-knot nematode (Meloidogyne graminicola).</title>
        <authorList>
            <person name="Phan N.T."/>
            <person name="Danchin E.G.J."/>
            <person name="Klopp C."/>
            <person name="Perfus-Barbeoch L."/>
            <person name="Kozlowski D.K."/>
            <person name="Koutsovoulos G.D."/>
            <person name="Lopez-Roques C."/>
            <person name="Bouchez O."/>
            <person name="Zahm M."/>
            <person name="Besnard G."/>
            <person name="Bellafiore S."/>
        </authorList>
    </citation>
    <scope>NUCLEOTIDE SEQUENCE</scope>
    <source>
        <strain evidence="1">VN-18</strain>
    </source>
</reference>
<dbReference type="Proteomes" id="UP000605970">
    <property type="component" value="Unassembled WGS sequence"/>
</dbReference>
<dbReference type="EMBL" id="JABEBT010000038">
    <property type="protein sequence ID" value="KAF7635782.1"/>
    <property type="molecule type" value="Genomic_DNA"/>
</dbReference>
<accession>A0A8S9ZRB6</accession>
<name>A0A8S9ZRB6_9BILA</name>
<proteinExistence type="predicted"/>
<evidence type="ECO:0000313" key="2">
    <source>
        <dbReference type="Proteomes" id="UP000605970"/>
    </source>
</evidence>
<gene>
    <name evidence="1" type="ORF">Mgra_00004874</name>
</gene>
<evidence type="ECO:0000313" key="1">
    <source>
        <dbReference type="EMBL" id="KAF7635782.1"/>
    </source>
</evidence>
<organism evidence="1 2">
    <name type="scientific">Meloidogyne graminicola</name>
    <dbReference type="NCBI Taxonomy" id="189291"/>
    <lineage>
        <taxon>Eukaryota</taxon>
        <taxon>Metazoa</taxon>
        <taxon>Ecdysozoa</taxon>
        <taxon>Nematoda</taxon>
        <taxon>Chromadorea</taxon>
        <taxon>Rhabditida</taxon>
        <taxon>Tylenchina</taxon>
        <taxon>Tylenchomorpha</taxon>
        <taxon>Tylenchoidea</taxon>
        <taxon>Meloidogynidae</taxon>
        <taxon>Meloidogyninae</taxon>
        <taxon>Meloidogyne</taxon>
    </lineage>
</organism>
<comment type="caution">
    <text evidence="1">The sequence shown here is derived from an EMBL/GenBank/DDBJ whole genome shotgun (WGS) entry which is preliminary data.</text>
</comment>